<dbReference type="AlphaFoldDB" id="A0AAW7ZAZ9"/>
<keyword evidence="3" id="KW-1185">Reference proteome</keyword>
<gene>
    <name evidence="2" type="ORF">P6N53_06620</name>
</gene>
<comment type="caution">
    <text evidence="2">The sequence shown here is derived from an EMBL/GenBank/DDBJ whole genome shotgun (WGS) entry which is preliminary data.</text>
</comment>
<dbReference type="Proteomes" id="UP001172911">
    <property type="component" value="Unassembled WGS sequence"/>
</dbReference>
<evidence type="ECO:0000313" key="2">
    <source>
        <dbReference type="EMBL" id="MDO7786893.1"/>
    </source>
</evidence>
<accession>A0AAW7ZAZ9</accession>
<dbReference type="EMBL" id="JARPTC010000008">
    <property type="protein sequence ID" value="MDO7786893.1"/>
    <property type="molecule type" value="Genomic_DNA"/>
</dbReference>
<sequence>MTKFKDKPKLFIIALLTLIALLAFKGLAGAGQGDPGSSTDPLVTQSYVQKYVDDKIKQQTSQNTGGWEVITVQAGQTFAGHGGTEFVLRSGKAVAVDPSTSGILNMTSGGNVLANQAVPANHLLMVPRADGRGFTATTQVIIMCKGGFDIQ</sequence>
<reference evidence="2" key="1">
    <citation type="journal article" date="2023" name="J. Hazard. Mater.">
        <title>Anaerobic biodegradation of pyrene and benzo[a]pyrene by a new sulfate-reducing Desulforamulus aquiferis strain DSA.</title>
        <authorList>
            <person name="Zhang Z."/>
            <person name="Sun J."/>
            <person name="Gong X."/>
            <person name="Wang C."/>
            <person name="Wang H."/>
        </authorList>
    </citation>
    <scope>NUCLEOTIDE SEQUENCE</scope>
    <source>
        <strain evidence="2">DSA</strain>
    </source>
</reference>
<keyword evidence="1" id="KW-0732">Signal</keyword>
<name>A0AAW7ZAZ9_9FIRM</name>
<evidence type="ECO:0000313" key="3">
    <source>
        <dbReference type="Proteomes" id="UP001172911"/>
    </source>
</evidence>
<feature type="signal peptide" evidence="1">
    <location>
        <begin position="1"/>
        <end position="30"/>
    </location>
</feature>
<dbReference type="RefSeq" id="WP_304542005.1">
    <property type="nucleotide sequence ID" value="NZ_JARPTC010000008.1"/>
</dbReference>
<reference evidence="2" key="2">
    <citation type="submission" date="2023-03" db="EMBL/GenBank/DDBJ databases">
        <authorList>
            <person name="Zhang Z."/>
        </authorList>
    </citation>
    <scope>NUCLEOTIDE SEQUENCE</scope>
    <source>
        <strain evidence="2">DSA</strain>
    </source>
</reference>
<proteinExistence type="predicted"/>
<protein>
    <recommendedName>
        <fullName evidence="4">FecR protein domain-containing protein</fullName>
    </recommendedName>
</protein>
<evidence type="ECO:0008006" key="4">
    <source>
        <dbReference type="Google" id="ProtNLM"/>
    </source>
</evidence>
<feature type="chain" id="PRO_5043846595" description="FecR protein domain-containing protein" evidence="1">
    <location>
        <begin position="31"/>
        <end position="151"/>
    </location>
</feature>
<organism evidence="2 3">
    <name type="scientific">Desulforamulus aquiferis</name>
    <dbReference type="NCBI Taxonomy" id="1397668"/>
    <lineage>
        <taxon>Bacteria</taxon>
        <taxon>Bacillati</taxon>
        <taxon>Bacillota</taxon>
        <taxon>Clostridia</taxon>
        <taxon>Eubacteriales</taxon>
        <taxon>Peptococcaceae</taxon>
        <taxon>Desulforamulus</taxon>
    </lineage>
</organism>
<evidence type="ECO:0000256" key="1">
    <source>
        <dbReference type="SAM" id="SignalP"/>
    </source>
</evidence>